<protein>
    <submittedName>
        <fullName evidence="1">Uncharacterized protein</fullName>
    </submittedName>
</protein>
<name>A0A4Q2T1G9_9ACTN</name>
<proteinExistence type="predicted"/>
<gene>
    <name evidence="1" type="ORF">EUA94_12175</name>
</gene>
<evidence type="ECO:0000313" key="2">
    <source>
        <dbReference type="Proteomes" id="UP000291101"/>
    </source>
</evidence>
<dbReference type="AlphaFoldDB" id="A0A4Q2T1G9"/>
<dbReference type="Proteomes" id="UP000291101">
    <property type="component" value="Unassembled WGS sequence"/>
</dbReference>
<sequence>MTVDPGAGELNVMYGAGLERAFPELFFDWFLEGDALYIGIQSWCGTSSRLRVGLPLDLGRVYDAARQHIEEDAARELVADRLVVAVVGGYDRPDAAHIPYILRWLAVAQQADVSFGDHPDVSPVLRSPSVALVHTPSQRLKVWADGTGVLHYDDPLSPTESPRESTGLDLSRLMLRDFQTTWLPVDRRSVEAEVATALKDLAASSPEVAALRLLGAHDGGMWLQHHRFVDAVLPPKGASRMDWTWANRLSTMDTEATVQDRAVLAVACHLSGHVTPLIPVAEALHNVGAARSIVLHAIDGLTGGHPDPHTSWAPSCPSCP</sequence>
<evidence type="ECO:0000313" key="1">
    <source>
        <dbReference type="EMBL" id="RYC10548.1"/>
    </source>
</evidence>
<dbReference type="EMBL" id="SDWV01000011">
    <property type="protein sequence ID" value="RYC10548.1"/>
    <property type="molecule type" value="Genomic_DNA"/>
</dbReference>
<comment type="caution">
    <text evidence="1">The sequence shown here is derived from an EMBL/GenBank/DDBJ whole genome shotgun (WGS) entry which is preliminary data.</text>
</comment>
<accession>A0A4Q2T1G9</accession>
<organism evidence="1 2">
    <name type="scientific">Nocardioides zhouii</name>
    <dbReference type="NCBI Taxonomy" id="1168729"/>
    <lineage>
        <taxon>Bacteria</taxon>
        <taxon>Bacillati</taxon>
        <taxon>Actinomycetota</taxon>
        <taxon>Actinomycetes</taxon>
        <taxon>Propionibacteriales</taxon>
        <taxon>Nocardioidaceae</taxon>
        <taxon>Nocardioides</taxon>
    </lineage>
</organism>
<dbReference type="OrthoDB" id="9807356at2"/>
<reference evidence="1 2" key="1">
    <citation type="submission" date="2019-01" db="EMBL/GenBank/DDBJ databases">
        <title>Novel species of Nocardioides.</title>
        <authorList>
            <person name="Liu Q."/>
            <person name="X Y.-H."/>
        </authorList>
    </citation>
    <scope>NUCLEOTIDE SEQUENCE [LARGE SCALE GENOMIC DNA]</scope>
    <source>
        <strain evidence="1 2">HLT2-9</strain>
    </source>
</reference>
<keyword evidence="2" id="KW-1185">Reference proteome</keyword>
<dbReference type="RefSeq" id="WP_129427150.1">
    <property type="nucleotide sequence ID" value="NZ_SDWV01000011.1"/>
</dbReference>